<dbReference type="HOGENOM" id="CLU_3119984_0_0_10"/>
<gene>
    <name evidence="1" type="ORF">Mucpa_6070</name>
</gene>
<reference evidence="1" key="1">
    <citation type="submission" date="2011-09" db="EMBL/GenBank/DDBJ databases">
        <title>The permanent draft genome of Mucilaginibacter paludis DSM 18603.</title>
        <authorList>
            <consortium name="US DOE Joint Genome Institute (JGI-PGF)"/>
            <person name="Lucas S."/>
            <person name="Han J."/>
            <person name="Lapidus A."/>
            <person name="Bruce D."/>
            <person name="Goodwin L."/>
            <person name="Pitluck S."/>
            <person name="Peters L."/>
            <person name="Kyrpides N."/>
            <person name="Mavromatis K."/>
            <person name="Ivanova N."/>
            <person name="Mikhailova N."/>
            <person name="Held B."/>
            <person name="Detter J.C."/>
            <person name="Tapia R."/>
            <person name="Han C."/>
            <person name="Land M."/>
            <person name="Hauser L."/>
            <person name="Markowitz V."/>
            <person name="Cheng J.-F."/>
            <person name="Hugenholtz P."/>
            <person name="Woyke T."/>
            <person name="Wu D."/>
            <person name="Tindall B."/>
            <person name="Brambilla E."/>
            <person name="Klenk H.-P."/>
            <person name="Eisen J.A."/>
        </authorList>
    </citation>
    <scope>NUCLEOTIDE SEQUENCE [LARGE SCALE GENOMIC DNA]</scope>
    <source>
        <strain evidence="1">DSM 18603</strain>
    </source>
</reference>
<organism evidence="1 2">
    <name type="scientific">Mucilaginibacter paludis DSM 18603</name>
    <dbReference type="NCBI Taxonomy" id="714943"/>
    <lineage>
        <taxon>Bacteria</taxon>
        <taxon>Pseudomonadati</taxon>
        <taxon>Bacteroidota</taxon>
        <taxon>Sphingobacteriia</taxon>
        <taxon>Sphingobacteriales</taxon>
        <taxon>Sphingobacteriaceae</taxon>
        <taxon>Mucilaginibacter</taxon>
    </lineage>
</organism>
<dbReference type="STRING" id="714943.Mucpa_6070"/>
<dbReference type="AlphaFoldDB" id="H1YCD7"/>
<proteinExistence type="predicted"/>
<dbReference type="Proteomes" id="UP000002774">
    <property type="component" value="Chromosome"/>
</dbReference>
<keyword evidence="2" id="KW-1185">Reference proteome</keyword>
<dbReference type="EMBL" id="CM001403">
    <property type="protein sequence ID" value="EHQ30128.1"/>
    <property type="molecule type" value="Genomic_DNA"/>
</dbReference>
<accession>H1YCD7</accession>
<sequence length="50" mass="5594">MESQALNLSSEFYTSQYWCARVAVPPLELKKSRFAHQTLAHACGVCLNGH</sequence>
<evidence type="ECO:0000313" key="1">
    <source>
        <dbReference type="EMBL" id="EHQ30128.1"/>
    </source>
</evidence>
<protein>
    <submittedName>
        <fullName evidence="1">Uncharacterized protein</fullName>
    </submittedName>
</protein>
<name>H1YCD7_9SPHI</name>
<evidence type="ECO:0000313" key="2">
    <source>
        <dbReference type="Proteomes" id="UP000002774"/>
    </source>
</evidence>